<dbReference type="Pfam" id="PF06532">
    <property type="entry name" value="NrsF"/>
    <property type="match status" value="1"/>
</dbReference>
<name>A0A212S9N4_RHOAC</name>
<feature type="transmembrane region" description="Helical" evidence="1">
    <location>
        <begin position="125"/>
        <end position="147"/>
    </location>
</feature>
<dbReference type="InterPro" id="IPR009495">
    <property type="entry name" value="NrsF"/>
</dbReference>
<keyword evidence="3" id="KW-1185">Reference proteome</keyword>
<organism evidence="2 3">
    <name type="scientific">Rhodoblastus acidophilus</name>
    <name type="common">Rhodopseudomonas acidophila</name>
    <dbReference type="NCBI Taxonomy" id="1074"/>
    <lineage>
        <taxon>Bacteria</taxon>
        <taxon>Pseudomonadati</taxon>
        <taxon>Pseudomonadota</taxon>
        <taxon>Alphaproteobacteria</taxon>
        <taxon>Hyphomicrobiales</taxon>
        <taxon>Rhodoblastaceae</taxon>
        <taxon>Rhodoblastus</taxon>
    </lineage>
</organism>
<reference evidence="3" key="1">
    <citation type="submission" date="2017-06" db="EMBL/GenBank/DDBJ databases">
        <authorList>
            <person name="Varghese N."/>
            <person name="Submissions S."/>
        </authorList>
    </citation>
    <scope>NUCLEOTIDE SEQUENCE [LARGE SCALE GENOMIC DNA]</scope>
    <source>
        <strain evidence="3">DSM 137</strain>
    </source>
</reference>
<evidence type="ECO:0000313" key="2">
    <source>
        <dbReference type="EMBL" id="SNB81952.1"/>
    </source>
</evidence>
<evidence type="ECO:0000256" key="1">
    <source>
        <dbReference type="SAM" id="Phobius"/>
    </source>
</evidence>
<dbReference type="RefSeq" id="WP_088522275.1">
    <property type="nucleotide sequence ID" value="NZ_FYDG01000017.1"/>
</dbReference>
<dbReference type="AlphaFoldDB" id="A0A212S9N4"/>
<feature type="transmembrane region" description="Helical" evidence="1">
    <location>
        <begin position="93"/>
        <end position="113"/>
    </location>
</feature>
<accession>A0A212S9N4</accession>
<sequence length="212" mass="22207">MKTEDLIAALAADNETRAAPMSRAFALDLGAGFIVSVAFFFAALGVRDTFFASLGDPRFLFKFVFSLSMAASGFVLAWRLARPAADARRALKAVAIAPALIVAACVAEMAVTPSSLWAERMIGHNAVHCLTLIPLMALAPLIGLFAALRHGAPGDGRHAGAAAALASAGLSATLYAMNCADDSPFFLAVWYVIAAAIVVIAGWLAGGRWLRW</sequence>
<feature type="transmembrane region" description="Helical" evidence="1">
    <location>
        <begin position="183"/>
        <end position="206"/>
    </location>
</feature>
<dbReference type="EMBL" id="FYDG01000017">
    <property type="protein sequence ID" value="SNB81952.1"/>
    <property type="molecule type" value="Genomic_DNA"/>
</dbReference>
<keyword evidence="1" id="KW-0472">Membrane</keyword>
<gene>
    <name evidence="2" type="ORF">SAMN06265338_11727</name>
</gene>
<evidence type="ECO:0008006" key="4">
    <source>
        <dbReference type="Google" id="ProtNLM"/>
    </source>
</evidence>
<protein>
    <recommendedName>
        <fullName evidence="4">DUF1109 family protein</fullName>
    </recommendedName>
</protein>
<keyword evidence="1" id="KW-0812">Transmembrane</keyword>
<feature type="transmembrane region" description="Helical" evidence="1">
    <location>
        <begin position="25"/>
        <end position="47"/>
    </location>
</feature>
<keyword evidence="1" id="KW-1133">Transmembrane helix</keyword>
<proteinExistence type="predicted"/>
<dbReference type="Proteomes" id="UP000198418">
    <property type="component" value="Unassembled WGS sequence"/>
</dbReference>
<dbReference type="OrthoDB" id="7764375at2"/>
<evidence type="ECO:0000313" key="3">
    <source>
        <dbReference type="Proteomes" id="UP000198418"/>
    </source>
</evidence>
<feature type="transmembrane region" description="Helical" evidence="1">
    <location>
        <begin position="59"/>
        <end position="81"/>
    </location>
</feature>